<keyword evidence="4" id="KW-0408">Iron</keyword>
<evidence type="ECO:0000256" key="3">
    <source>
        <dbReference type="ARBA" id="ARBA00023002"/>
    </source>
</evidence>
<organism evidence="7 9">
    <name type="scientific">Acutalibacter muris</name>
    <dbReference type="NCBI Taxonomy" id="1796620"/>
    <lineage>
        <taxon>Bacteria</taxon>
        <taxon>Bacillati</taxon>
        <taxon>Bacillota</taxon>
        <taxon>Clostridia</taxon>
        <taxon>Eubacteriales</taxon>
        <taxon>Acutalibacteraceae</taxon>
        <taxon>Acutalibacter</taxon>
    </lineage>
</organism>
<dbReference type="InterPro" id="IPR036188">
    <property type="entry name" value="FAD/NAD-bd_sf"/>
</dbReference>
<reference evidence="6" key="1">
    <citation type="journal article" date="2017" name="Genome Announc.">
        <title>High-Quality Whole-Genome Sequences of the Oligo-Mouse-Microbiota Bacterial Community.</title>
        <authorList>
            <person name="Garzetti D."/>
            <person name="Brugiroux S."/>
            <person name="Bunk B."/>
            <person name="Pukall R."/>
            <person name="McCoy K.D."/>
            <person name="Macpherson A.J."/>
            <person name="Stecher B."/>
        </authorList>
    </citation>
    <scope>NUCLEOTIDE SEQUENCE</scope>
    <source>
        <strain evidence="6">KB18</strain>
    </source>
</reference>
<evidence type="ECO:0000313" key="9">
    <source>
        <dbReference type="Proteomes" id="UP000596035"/>
    </source>
</evidence>
<keyword evidence="8" id="KW-1185">Reference proteome</keyword>
<dbReference type="AlphaFoldDB" id="A0A1Z2XU97"/>
<reference evidence="8" key="2">
    <citation type="submission" date="2017-05" db="EMBL/GenBank/DDBJ databases">
        <title>Improved OligoMM genomes.</title>
        <authorList>
            <person name="Garzetti D."/>
        </authorList>
    </citation>
    <scope>NUCLEOTIDE SEQUENCE [LARGE SCALE GENOMIC DNA]</scope>
    <source>
        <strain evidence="8">KB18</strain>
    </source>
</reference>
<evidence type="ECO:0000256" key="4">
    <source>
        <dbReference type="ARBA" id="ARBA00023004"/>
    </source>
</evidence>
<evidence type="ECO:0000256" key="2">
    <source>
        <dbReference type="ARBA" id="ARBA00022723"/>
    </source>
</evidence>
<proteinExistence type="predicted"/>
<dbReference type="GO" id="GO:0046872">
    <property type="term" value="F:metal ion binding"/>
    <property type="evidence" value="ECO:0007669"/>
    <property type="project" value="UniProtKB-KW"/>
</dbReference>
<dbReference type="Proteomes" id="UP000196710">
    <property type="component" value="Chromosome"/>
</dbReference>
<dbReference type="EMBL" id="CP065321">
    <property type="protein sequence ID" value="QQR31296.1"/>
    <property type="molecule type" value="Genomic_DNA"/>
</dbReference>
<dbReference type="InterPro" id="IPR039650">
    <property type="entry name" value="HdrA-like"/>
</dbReference>
<dbReference type="RefSeq" id="WP_066538772.1">
    <property type="nucleotide sequence ID" value="NZ_CP021422.1"/>
</dbReference>
<dbReference type="Pfam" id="PF12831">
    <property type="entry name" value="FAD_oxidored"/>
    <property type="match status" value="1"/>
</dbReference>
<gene>
    <name evidence="6" type="ORF">ADH66_16025</name>
    <name evidence="7" type="ORF">I5Q82_06400</name>
</gene>
<sequence>MKSTVHDPLRETVVYDRCDVLVVGGGPAGVTAAVAAKNSGAERVVLMERCAYLGGMATGGQVLLIPFLSDPILNGGREQLVAGLMNEWVDRLRACPNGAFGPQKWEIGSKDPEVLAKYRSHGLFIRKERVMYGVNCDPEMLKAVLNDMTEAAGVVVYCNCLGCQAVVEDVKATGVIFESKEGRKAVMAQVIVDCTGDGDIFATAGAGYESASLTTSRTANTSLVFRLGGVSYERYTKGLRETPSAREKLREAVRIAGYDMQIISSNRDDVVWIDSLIPRDCMTITGLTDTAFITTRTINPLIRYLRENFPGLEGAYLYDFASQVGTRGSRRLKGVERFTMDDIGKHTGREDIIAVLPTVSGLQAYPRMEMPYGVLVPEKLDGLLVAGRCFSSSEEANQEANWIPHCIALGQAAGTAAAMAVKEGIQPREVEPKSLRGILLEQGVYL</sequence>
<dbReference type="KEGG" id="amur:ADH66_16025"/>
<dbReference type="Proteomes" id="UP000596035">
    <property type="component" value="Chromosome"/>
</dbReference>
<reference evidence="7 9" key="3">
    <citation type="submission" date="2020-11" db="EMBL/GenBank/DDBJ databases">
        <title>Closed and high quality bacterial genomes of the OMM12 community.</title>
        <authorList>
            <person name="Marbouty M."/>
            <person name="Lamy-Besnier Q."/>
            <person name="Debarbieux L."/>
            <person name="Koszul R."/>
        </authorList>
    </citation>
    <scope>NUCLEOTIDE SEQUENCE [LARGE SCALE GENOMIC DNA]</scope>
    <source>
        <strain evidence="7 9">KB18</strain>
    </source>
</reference>
<keyword evidence="2" id="KW-0479">Metal-binding</keyword>
<evidence type="ECO:0000313" key="6">
    <source>
        <dbReference type="EMBL" id="ASB42028.1"/>
    </source>
</evidence>
<dbReference type="EMBL" id="CP021422">
    <property type="protein sequence ID" value="ASB42028.1"/>
    <property type="molecule type" value="Genomic_DNA"/>
</dbReference>
<name>A0A1Z2XU97_9FIRM</name>
<keyword evidence="1" id="KW-0004">4Fe-4S</keyword>
<dbReference type="SUPFAM" id="SSF51905">
    <property type="entry name" value="FAD/NAD(P)-binding domain"/>
    <property type="match status" value="1"/>
</dbReference>
<evidence type="ECO:0000256" key="1">
    <source>
        <dbReference type="ARBA" id="ARBA00022485"/>
    </source>
</evidence>
<protein>
    <submittedName>
        <fullName evidence="7">FAD-dependent oxidoreductase</fullName>
    </submittedName>
</protein>
<dbReference type="GO" id="GO:0051539">
    <property type="term" value="F:4 iron, 4 sulfur cluster binding"/>
    <property type="evidence" value="ECO:0007669"/>
    <property type="project" value="UniProtKB-KW"/>
</dbReference>
<accession>A0A1Z2XU97</accession>
<dbReference type="GO" id="GO:0016491">
    <property type="term" value="F:oxidoreductase activity"/>
    <property type="evidence" value="ECO:0007669"/>
    <property type="project" value="UniProtKB-KW"/>
</dbReference>
<keyword evidence="3" id="KW-0560">Oxidoreductase</keyword>
<keyword evidence="5" id="KW-0411">Iron-sulfur</keyword>
<evidence type="ECO:0000256" key="5">
    <source>
        <dbReference type="ARBA" id="ARBA00023014"/>
    </source>
</evidence>
<dbReference type="Gene3D" id="3.50.50.60">
    <property type="entry name" value="FAD/NAD(P)-binding domain"/>
    <property type="match status" value="1"/>
</dbReference>
<dbReference type="PANTHER" id="PTHR43498">
    <property type="entry name" value="FERREDOXIN:COB-COM HETERODISULFIDE REDUCTASE SUBUNIT A"/>
    <property type="match status" value="1"/>
</dbReference>
<evidence type="ECO:0000313" key="8">
    <source>
        <dbReference type="Proteomes" id="UP000196710"/>
    </source>
</evidence>
<evidence type="ECO:0000313" key="7">
    <source>
        <dbReference type="EMBL" id="QQR31296.1"/>
    </source>
</evidence>
<dbReference type="PANTHER" id="PTHR43498:SF1">
    <property type="entry name" value="COB--COM HETERODISULFIDE REDUCTASE IRON-SULFUR SUBUNIT A"/>
    <property type="match status" value="1"/>
</dbReference>